<sequence length="347" mass="40979">MELKNTYKYHLVLGLIIVGMDLFRSYVTGGHERFFSNLQLGLLYKTTFYITFFSVYAINVGIICPRTLAKKNLIYFVLGQISLFFIFAGIRFFLEEIVVYSIGGFHNYSDSSRTFWYYIFDNSYYSLKIILFSTFIYLLFRFLENKNKIHELKLEHQKAELDALKTQLEPHFLFNTLNVFYSELAEKQPETAKGIHKLSELLRYLTYEAQKDYMPLTKELKFIKDYIYFYEKRFENNLFLNLSIKGEVKEQEIPSLVLVHFIENICKHGIINDSDNPAEISITVHSDSLELRTNNKVSNVKNYSSKGIGRENLKKRLELLFSNNFIFEHKETNNMFTSYLKIPIKNS</sequence>
<comment type="caution">
    <text evidence="4">The sequence shown here is derived from an EMBL/GenBank/DDBJ whole genome shotgun (WGS) entry which is preliminary data.</text>
</comment>
<dbReference type="PANTHER" id="PTHR34220">
    <property type="entry name" value="SENSOR HISTIDINE KINASE YPDA"/>
    <property type="match status" value="1"/>
</dbReference>
<evidence type="ECO:0000256" key="1">
    <source>
        <dbReference type="SAM" id="Coils"/>
    </source>
</evidence>
<evidence type="ECO:0000313" key="4">
    <source>
        <dbReference type="EMBL" id="CAL2101118.1"/>
    </source>
</evidence>
<evidence type="ECO:0000259" key="3">
    <source>
        <dbReference type="Pfam" id="PF06580"/>
    </source>
</evidence>
<accession>A0ABM9P6W4</accession>
<reference evidence="4 5" key="1">
    <citation type="submission" date="2024-05" db="EMBL/GenBank/DDBJ databases">
        <authorList>
            <person name="Duchaud E."/>
        </authorList>
    </citation>
    <scope>NUCLEOTIDE SEQUENCE [LARGE SCALE GENOMIC DNA]</scope>
    <source>
        <strain evidence="4">Ena-SAMPLE-TAB-13-05-2024-13:56:06:370-140308</strain>
    </source>
</reference>
<feature type="transmembrane region" description="Helical" evidence="2">
    <location>
        <begin position="7"/>
        <end position="27"/>
    </location>
</feature>
<protein>
    <submittedName>
        <fullName evidence="4">His_kinase domain-containing protein</fullName>
    </submittedName>
</protein>
<gene>
    <name evidence="4" type="ORF">T190423A01A_110008</name>
</gene>
<feature type="transmembrane region" description="Helical" evidence="2">
    <location>
        <begin position="124"/>
        <end position="143"/>
    </location>
</feature>
<dbReference type="Proteomes" id="UP001497527">
    <property type="component" value="Unassembled WGS sequence"/>
</dbReference>
<dbReference type="EMBL" id="CAXJIO010000002">
    <property type="protein sequence ID" value="CAL2101118.1"/>
    <property type="molecule type" value="Genomic_DNA"/>
</dbReference>
<keyword evidence="5" id="KW-1185">Reference proteome</keyword>
<dbReference type="PANTHER" id="PTHR34220:SF7">
    <property type="entry name" value="SENSOR HISTIDINE KINASE YPDA"/>
    <property type="match status" value="1"/>
</dbReference>
<keyword evidence="2" id="KW-0812">Transmembrane</keyword>
<keyword evidence="2" id="KW-1133">Transmembrane helix</keyword>
<feature type="transmembrane region" description="Helical" evidence="2">
    <location>
        <begin position="73"/>
        <end position="94"/>
    </location>
</feature>
<feature type="domain" description="Signal transduction histidine kinase internal region" evidence="3">
    <location>
        <begin position="159"/>
        <end position="238"/>
    </location>
</feature>
<feature type="coiled-coil region" evidence="1">
    <location>
        <begin position="140"/>
        <end position="169"/>
    </location>
</feature>
<dbReference type="RefSeq" id="WP_348713884.1">
    <property type="nucleotide sequence ID" value="NZ_CAXJIO010000002.1"/>
</dbReference>
<proteinExistence type="predicted"/>
<keyword evidence="1" id="KW-0175">Coiled coil</keyword>
<dbReference type="InterPro" id="IPR050640">
    <property type="entry name" value="Bact_2-comp_sensor_kinase"/>
</dbReference>
<dbReference type="Pfam" id="PF06580">
    <property type="entry name" value="His_kinase"/>
    <property type="match status" value="1"/>
</dbReference>
<evidence type="ECO:0000256" key="2">
    <source>
        <dbReference type="SAM" id="Phobius"/>
    </source>
</evidence>
<evidence type="ECO:0000313" key="5">
    <source>
        <dbReference type="Proteomes" id="UP001497527"/>
    </source>
</evidence>
<organism evidence="4 5">
    <name type="scientific">Tenacibaculum polynesiense</name>
    <dbReference type="NCBI Taxonomy" id="3137857"/>
    <lineage>
        <taxon>Bacteria</taxon>
        <taxon>Pseudomonadati</taxon>
        <taxon>Bacteroidota</taxon>
        <taxon>Flavobacteriia</taxon>
        <taxon>Flavobacteriales</taxon>
        <taxon>Flavobacteriaceae</taxon>
        <taxon>Tenacibaculum</taxon>
    </lineage>
</organism>
<keyword evidence="2" id="KW-0472">Membrane</keyword>
<feature type="transmembrane region" description="Helical" evidence="2">
    <location>
        <begin position="47"/>
        <end position="64"/>
    </location>
</feature>
<name>A0ABM9P6W4_9FLAO</name>
<dbReference type="InterPro" id="IPR010559">
    <property type="entry name" value="Sig_transdc_His_kin_internal"/>
</dbReference>